<dbReference type="Pfam" id="PF00034">
    <property type="entry name" value="Cytochrom_C"/>
    <property type="match status" value="1"/>
</dbReference>
<keyword evidence="1" id="KW-0813">Transport</keyword>
<dbReference type="GO" id="GO:0009055">
    <property type="term" value="F:electron transfer activity"/>
    <property type="evidence" value="ECO:0007669"/>
    <property type="project" value="InterPro"/>
</dbReference>
<evidence type="ECO:0000313" key="9">
    <source>
        <dbReference type="EMBL" id="MCQ8185681.1"/>
    </source>
</evidence>
<keyword evidence="5 6" id="KW-0408">Iron</keyword>
<keyword evidence="10" id="KW-1185">Reference proteome</keyword>
<feature type="signal peptide" evidence="7">
    <location>
        <begin position="1"/>
        <end position="19"/>
    </location>
</feature>
<evidence type="ECO:0000259" key="8">
    <source>
        <dbReference type="PROSITE" id="PS51007"/>
    </source>
</evidence>
<dbReference type="PANTHER" id="PTHR11961">
    <property type="entry name" value="CYTOCHROME C"/>
    <property type="match status" value="1"/>
</dbReference>
<gene>
    <name evidence="9" type="ORF">NOG11_09770</name>
</gene>
<dbReference type="PRINTS" id="PR00604">
    <property type="entry name" value="CYTCHRMECIAB"/>
</dbReference>
<dbReference type="PROSITE" id="PS51257">
    <property type="entry name" value="PROKAR_LIPOPROTEIN"/>
    <property type="match status" value="1"/>
</dbReference>
<accession>A0A9X2L9Z2</accession>
<evidence type="ECO:0000256" key="1">
    <source>
        <dbReference type="ARBA" id="ARBA00022448"/>
    </source>
</evidence>
<dbReference type="GO" id="GO:0020037">
    <property type="term" value="F:heme binding"/>
    <property type="evidence" value="ECO:0007669"/>
    <property type="project" value="InterPro"/>
</dbReference>
<dbReference type="AlphaFoldDB" id="A0A9X2L9Z2"/>
<feature type="chain" id="PRO_5040862434" evidence="7">
    <location>
        <begin position="20"/>
        <end position="138"/>
    </location>
</feature>
<dbReference type="GO" id="GO:0046872">
    <property type="term" value="F:metal ion binding"/>
    <property type="evidence" value="ECO:0007669"/>
    <property type="project" value="UniProtKB-KW"/>
</dbReference>
<dbReference type="Proteomes" id="UP001142610">
    <property type="component" value="Unassembled WGS sequence"/>
</dbReference>
<dbReference type="InterPro" id="IPR036909">
    <property type="entry name" value="Cyt_c-like_dom_sf"/>
</dbReference>
<dbReference type="RefSeq" id="WP_256619571.1">
    <property type="nucleotide sequence ID" value="NZ_JANIBC010000007.1"/>
</dbReference>
<evidence type="ECO:0000256" key="7">
    <source>
        <dbReference type="SAM" id="SignalP"/>
    </source>
</evidence>
<evidence type="ECO:0000256" key="2">
    <source>
        <dbReference type="ARBA" id="ARBA00022617"/>
    </source>
</evidence>
<name>A0A9X2L9Z2_9PROT</name>
<dbReference type="PROSITE" id="PS51007">
    <property type="entry name" value="CYTC"/>
    <property type="match status" value="1"/>
</dbReference>
<keyword evidence="3 6" id="KW-0479">Metal-binding</keyword>
<evidence type="ECO:0000313" key="10">
    <source>
        <dbReference type="Proteomes" id="UP001142610"/>
    </source>
</evidence>
<organism evidence="9 10">
    <name type="scientific">Parvularcula maris</name>
    <dbReference type="NCBI Taxonomy" id="2965077"/>
    <lineage>
        <taxon>Bacteria</taxon>
        <taxon>Pseudomonadati</taxon>
        <taxon>Pseudomonadota</taxon>
        <taxon>Alphaproteobacteria</taxon>
        <taxon>Parvularculales</taxon>
        <taxon>Parvularculaceae</taxon>
        <taxon>Parvularcula</taxon>
    </lineage>
</organism>
<evidence type="ECO:0000256" key="3">
    <source>
        <dbReference type="ARBA" id="ARBA00022723"/>
    </source>
</evidence>
<proteinExistence type="predicted"/>
<keyword evidence="2 6" id="KW-0349">Heme</keyword>
<dbReference type="SUPFAM" id="SSF46626">
    <property type="entry name" value="Cytochrome c"/>
    <property type="match status" value="1"/>
</dbReference>
<sequence>MTPRLASLAAGLFLLAACAEDAPPTPLTDEERLTLPPDLEMGQRLFRQCGVCHDAEAGLPHRVGPNLHGVVGAEAGRHADFAYSRALQRSELVWNEETLSAYLEDPRAVIPGGRMAYGGMPSEADRRDLIAYLKTKGE</sequence>
<feature type="domain" description="Cytochrome c" evidence="8">
    <location>
        <begin position="37"/>
        <end position="137"/>
    </location>
</feature>
<evidence type="ECO:0000256" key="5">
    <source>
        <dbReference type="ARBA" id="ARBA00023004"/>
    </source>
</evidence>
<protein>
    <submittedName>
        <fullName evidence="9">Cytochrome c family protein</fullName>
    </submittedName>
</protein>
<dbReference type="InterPro" id="IPR002327">
    <property type="entry name" value="Cyt_c_1A/1B"/>
</dbReference>
<keyword evidence="7" id="KW-0732">Signal</keyword>
<evidence type="ECO:0000256" key="6">
    <source>
        <dbReference type="PROSITE-ProRule" id="PRU00433"/>
    </source>
</evidence>
<reference evidence="9" key="1">
    <citation type="submission" date="2022-07" db="EMBL/GenBank/DDBJ databases">
        <title>Parvularcula maris sp. nov., an algicidal bacterium isolated from seawater.</title>
        <authorList>
            <person name="Li F."/>
        </authorList>
    </citation>
    <scope>NUCLEOTIDE SEQUENCE</scope>
    <source>
        <strain evidence="9">BGMRC 0090</strain>
    </source>
</reference>
<comment type="caution">
    <text evidence="9">The sequence shown here is derived from an EMBL/GenBank/DDBJ whole genome shotgun (WGS) entry which is preliminary data.</text>
</comment>
<evidence type="ECO:0000256" key="4">
    <source>
        <dbReference type="ARBA" id="ARBA00022982"/>
    </source>
</evidence>
<dbReference type="Gene3D" id="1.10.760.10">
    <property type="entry name" value="Cytochrome c-like domain"/>
    <property type="match status" value="1"/>
</dbReference>
<dbReference type="EMBL" id="JANIBC010000007">
    <property type="protein sequence ID" value="MCQ8185681.1"/>
    <property type="molecule type" value="Genomic_DNA"/>
</dbReference>
<dbReference type="InterPro" id="IPR009056">
    <property type="entry name" value="Cyt_c-like_dom"/>
</dbReference>
<keyword evidence="4" id="KW-0249">Electron transport</keyword>